<dbReference type="GO" id="GO:0004519">
    <property type="term" value="F:endonuclease activity"/>
    <property type="evidence" value="ECO:0007669"/>
    <property type="project" value="UniProtKB-KW"/>
</dbReference>
<keyword evidence="1" id="KW-0378">Hydrolase</keyword>
<sequence>MLYEGGDPNRERRVVIKDNVVTPKEPFHSFDAATNLVTIYASAARAKHYKNIVIKELQANNLNPDEVVFKFVEEVQDMGVLGVFFTEGTEKFNERLRLGFNKIALGFAMYAGVPRTQVPRVLQLDAHGKGQLVDSQNLIPFYPIGALDRLVENFRPRLEGNYPSHTLILFSQPREKGGQALFCYVDLFSTFQYYVLLNEDYHGEPIYKSYHQATTKSVPSHVDLLKVRHKLWNVVAEQFEVDTTKFTGGDMDAYRAFIQRGIDTYSFNPQLNLPLETKTMFERVMPLLVERLPGENGEPDSSVLEFLQANHPAQYVALLTELHFYLAYNDETRYQRFRSSFIKVEENGNQEVMSYPSECQRPPMEIRHFQEYGHLKFGQLNDLINEAQELASLQQDRQQLAGASKIASPPE</sequence>
<gene>
    <name evidence="1" type="ORF">GCM10023185_39530</name>
</gene>
<evidence type="ECO:0000313" key="2">
    <source>
        <dbReference type="Proteomes" id="UP001501153"/>
    </source>
</evidence>
<evidence type="ECO:0000313" key="1">
    <source>
        <dbReference type="EMBL" id="GAA4367545.1"/>
    </source>
</evidence>
<comment type="caution">
    <text evidence="1">The sequence shown here is derived from an EMBL/GenBank/DDBJ whole genome shotgun (WGS) entry which is preliminary data.</text>
</comment>
<reference evidence="2" key="1">
    <citation type="journal article" date="2019" name="Int. J. Syst. Evol. Microbiol.">
        <title>The Global Catalogue of Microorganisms (GCM) 10K type strain sequencing project: providing services to taxonomists for standard genome sequencing and annotation.</title>
        <authorList>
            <consortium name="The Broad Institute Genomics Platform"/>
            <consortium name="The Broad Institute Genome Sequencing Center for Infectious Disease"/>
            <person name="Wu L."/>
            <person name="Ma J."/>
        </authorList>
    </citation>
    <scope>NUCLEOTIDE SEQUENCE [LARGE SCALE GENOMIC DNA]</scope>
    <source>
        <strain evidence="2">JCM 17923</strain>
    </source>
</reference>
<keyword evidence="2" id="KW-1185">Reference proteome</keyword>
<organism evidence="1 2">
    <name type="scientific">Hymenobacter saemangeumensis</name>
    <dbReference type="NCBI Taxonomy" id="1084522"/>
    <lineage>
        <taxon>Bacteria</taxon>
        <taxon>Pseudomonadati</taxon>
        <taxon>Bacteroidota</taxon>
        <taxon>Cytophagia</taxon>
        <taxon>Cytophagales</taxon>
        <taxon>Hymenobacteraceae</taxon>
        <taxon>Hymenobacter</taxon>
    </lineage>
</organism>
<dbReference type="EMBL" id="BAABGZ010000078">
    <property type="protein sequence ID" value="GAA4367545.1"/>
    <property type="molecule type" value="Genomic_DNA"/>
</dbReference>
<keyword evidence="1" id="KW-0540">Nuclease</keyword>
<keyword evidence="1" id="KW-0255">Endonuclease</keyword>
<accession>A0ABP8IQS7</accession>
<proteinExistence type="predicted"/>
<dbReference type="Proteomes" id="UP001501153">
    <property type="component" value="Unassembled WGS sequence"/>
</dbReference>
<protein>
    <submittedName>
        <fullName evidence="1">HNH endonuclease</fullName>
    </submittedName>
</protein>
<name>A0ABP8IQS7_9BACT</name>